<name>A0A0P1GI08_9RHOB</name>
<evidence type="ECO:0008006" key="4">
    <source>
        <dbReference type="Google" id="ProtNLM"/>
    </source>
</evidence>
<reference evidence="2 3" key="1">
    <citation type="submission" date="2015-09" db="EMBL/GenBank/DDBJ databases">
        <authorList>
            <consortium name="Swine Surveillance"/>
        </authorList>
    </citation>
    <scope>NUCLEOTIDE SEQUENCE [LARGE SCALE GENOMIC DNA]</scope>
    <source>
        <strain evidence="2 3">CECT 7648</strain>
    </source>
</reference>
<protein>
    <recommendedName>
        <fullName evidence="4">HEAT repeat domain-containing protein</fullName>
    </recommendedName>
</protein>
<proteinExistence type="predicted"/>
<sequence>MKFSYVLATFFALGAGSGALAQEVTERAGEIKAWREQCSHPDPDLRLAYLEAALKTNDTSIERICVRLALQSDNADIRNLGLRAAIAQFDQLTFDVDKPEALVEKIADAEGDEDQLRTISGWNVTKTYNYIQNGMVFEIKKADVTNGQSVWYPLGSMSSASDKYLGKAVVVGDRIRWTGRTWFFSDTTCTLDVQMTAGGALDGAMQCGDLWPFPVRAPLL</sequence>
<evidence type="ECO:0000256" key="1">
    <source>
        <dbReference type="SAM" id="SignalP"/>
    </source>
</evidence>
<evidence type="ECO:0000313" key="3">
    <source>
        <dbReference type="Proteomes" id="UP000054935"/>
    </source>
</evidence>
<dbReference type="AlphaFoldDB" id="A0A0P1GI08"/>
<dbReference type="OrthoDB" id="7851055at2"/>
<evidence type="ECO:0000313" key="2">
    <source>
        <dbReference type="EMBL" id="CUH81416.1"/>
    </source>
</evidence>
<keyword evidence="1" id="KW-0732">Signal</keyword>
<organism evidence="2 3">
    <name type="scientific">Tropicibacter naphthalenivorans</name>
    <dbReference type="NCBI Taxonomy" id="441103"/>
    <lineage>
        <taxon>Bacteria</taxon>
        <taxon>Pseudomonadati</taxon>
        <taxon>Pseudomonadota</taxon>
        <taxon>Alphaproteobacteria</taxon>
        <taxon>Rhodobacterales</taxon>
        <taxon>Roseobacteraceae</taxon>
        <taxon>Tropicibacter</taxon>
    </lineage>
</organism>
<dbReference type="EMBL" id="CYSE01000008">
    <property type="protein sequence ID" value="CUH81416.1"/>
    <property type="molecule type" value="Genomic_DNA"/>
</dbReference>
<dbReference type="RefSeq" id="WP_058248882.1">
    <property type="nucleotide sequence ID" value="NZ_CYSE01000008.1"/>
</dbReference>
<feature type="chain" id="PRO_5006063456" description="HEAT repeat domain-containing protein" evidence="1">
    <location>
        <begin position="22"/>
        <end position="220"/>
    </location>
</feature>
<dbReference type="Proteomes" id="UP000054935">
    <property type="component" value="Unassembled WGS sequence"/>
</dbReference>
<gene>
    <name evidence="2" type="ORF">TRN7648_03457</name>
</gene>
<feature type="signal peptide" evidence="1">
    <location>
        <begin position="1"/>
        <end position="21"/>
    </location>
</feature>
<accession>A0A0P1GI08</accession>
<keyword evidence="3" id="KW-1185">Reference proteome</keyword>